<dbReference type="Gene3D" id="3.40.50.300">
    <property type="entry name" value="P-loop containing nucleotide triphosphate hydrolases"/>
    <property type="match status" value="1"/>
</dbReference>
<reference evidence="4" key="1">
    <citation type="submission" date="2016-07" db="EMBL/GenBank/DDBJ databases">
        <authorList>
            <person name="Bretaudeau A."/>
        </authorList>
    </citation>
    <scope>NUCLEOTIDE SEQUENCE</scope>
    <source>
        <strain evidence="4">Rice</strain>
        <tissue evidence="4">Whole body</tissue>
    </source>
</reference>
<dbReference type="InterPro" id="IPR027417">
    <property type="entry name" value="P-loop_NTPase"/>
</dbReference>
<accession>A0A2H1VP02</accession>
<protein>
    <submittedName>
        <fullName evidence="4">SFRICE_011231</fullName>
    </submittedName>
</protein>
<evidence type="ECO:0000256" key="2">
    <source>
        <dbReference type="SAM" id="MobiDB-lite"/>
    </source>
</evidence>
<feature type="compositionally biased region" description="Basic residues" evidence="2">
    <location>
        <begin position="555"/>
        <end position="565"/>
    </location>
</feature>
<feature type="compositionally biased region" description="Basic and acidic residues" evidence="2">
    <location>
        <begin position="1"/>
        <end position="16"/>
    </location>
</feature>
<dbReference type="PANTHER" id="PTHR14690">
    <property type="entry name" value="IQ MOTIF CONTAINING WITH AAA DOMAIN 1"/>
    <property type="match status" value="1"/>
</dbReference>
<dbReference type="Pfam" id="PF00004">
    <property type="entry name" value="AAA"/>
    <property type="match status" value="1"/>
</dbReference>
<dbReference type="InterPro" id="IPR003959">
    <property type="entry name" value="ATPase_AAA_core"/>
</dbReference>
<dbReference type="GO" id="GO:0005524">
    <property type="term" value="F:ATP binding"/>
    <property type="evidence" value="ECO:0007669"/>
    <property type="project" value="InterPro"/>
</dbReference>
<dbReference type="PANTHER" id="PTHR14690:SF9">
    <property type="entry name" value="GH08353P"/>
    <property type="match status" value="1"/>
</dbReference>
<dbReference type="GO" id="GO:0016887">
    <property type="term" value="F:ATP hydrolysis activity"/>
    <property type="evidence" value="ECO:0007669"/>
    <property type="project" value="InterPro"/>
</dbReference>
<feature type="domain" description="ATPase AAA-type core" evidence="3">
    <location>
        <begin position="649"/>
        <end position="770"/>
    </location>
</feature>
<evidence type="ECO:0000256" key="1">
    <source>
        <dbReference type="SAM" id="Coils"/>
    </source>
</evidence>
<dbReference type="EMBL" id="ODYU01003594">
    <property type="protein sequence ID" value="SOQ42560.1"/>
    <property type="molecule type" value="Genomic_DNA"/>
</dbReference>
<feature type="region of interest" description="Disordered" evidence="2">
    <location>
        <begin position="1"/>
        <end position="26"/>
    </location>
</feature>
<feature type="coiled-coil region" evidence="1">
    <location>
        <begin position="421"/>
        <end position="448"/>
    </location>
</feature>
<feature type="region of interest" description="Disordered" evidence="2">
    <location>
        <begin position="550"/>
        <end position="569"/>
    </location>
</feature>
<keyword evidence="1" id="KW-0175">Coiled coil</keyword>
<dbReference type="InterPro" id="IPR052267">
    <property type="entry name" value="N-DRC_Component"/>
</dbReference>
<proteinExistence type="predicted"/>
<evidence type="ECO:0000313" key="4">
    <source>
        <dbReference type="EMBL" id="SOQ42560.1"/>
    </source>
</evidence>
<name>A0A2H1VP02_SPOFR</name>
<dbReference type="SUPFAM" id="SSF52540">
    <property type="entry name" value="P-loop containing nucleoside triphosphate hydrolases"/>
    <property type="match status" value="1"/>
</dbReference>
<evidence type="ECO:0000259" key="3">
    <source>
        <dbReference type="Pfam" id="PF00004"/>
    </source>
</evidence>
<gene>
    <name evidence="4" type="ORF">SFRICE_011231</name>
</gene>
<organism evidence="4">
    <name type="scientific">Spodoptera frugiperda</name>
    <name type="common">Fall armyworm</name>
    <dbReference type="NCBI Taxonomy" id="7108"/>
    <lineage>
        <taxon>Eukaryota</taxon>
        <taxon>Metazoa</taxon>
        <taxon>Ecdysozoa</taxon>
        <taxon>Arthropoda</taxon>
        <taxon>Hexapoda</taxon>
        <taxon>Insecta</taxon>
        <taxon>Pterygota</taxon>
        <taxon>Neoptera</taxon>
        <taxon>Endopterygota</taxon>
        <taxon>Lepidoptera</taxon>
        <taxon>Glossata</taxon>
        <taxon>Ditrysia</taxon>
        <taxon>Noctuoidea</taxon>
        <taxon>Noctuidae</taxon>
        <taxon>Amphipyrinae</taxon>
        <taxon>Spodoptera</taxon>
    </lineage>
</organism>
<sequence length="926" mass="108400">MFFYGKRLDGSPDDKQSPPPIDTRNTRSVTNYYARWLQIKEQFKLALLEDERIQELAINYVGVKPQGTAVEVVARVYCKYCELYNQLCDCYDQMEQAQRRPYIKKIIDGLTCRIIELKRTLEEVEVFEFTYPDNALQQLLIQPQDIEILCPFFYPFEIRQAEMQYIIDEIFAGNRIGDPPKTQEELDLEEQERLEQLEEQEAKRAFYVEEEEVKEVDPRLSDPKFVNAINIQRMERSRMCITERVHKRFQDENLYLELAGLKKPKEREDIRKAGALIIQKVCRKYMELKRIHAREKKLKEKLGMTISSWKPPSEKIQLEKVREARRKYRRMYYEQWVNENIKEKARVLKLREGDVLDDITDETRQWFVEWFRAEHVFDEFPWAEEGGTILVVRGETFTVEEYVEWRTAEEKKMKSATPKSKEQIKAEKLAAREEKKRLAQEAKDRERKRIHDYNKSRMNPDNDPGIHIMIGQQHKGLKFNWCDYEATWGDIDIPTAGLDAMKGYIMRLITENAYKDLKIEMRPIADEIMRLELEILKNALKTDYATLGRKMPMTQKRKKPRKPKVPKPEKLPPEVIFQRLADSGIVRKYPRMTLDDYWGDRNYAAADCRAVLWTPTFPPPCMGDVKEQVRIRCLLTLGATCAGVQRTQLLVGPKGVGKKTLAYAIATETNSLLIDLSPFNVFDKFVGGKKTKIMLSYVNKISRMMQPTVILVDQADKLFYKRVPKEEKMFDPTRLSKDFFKEIVKPIGTNDKILVIGTATEPWLAKNSTMFKVFPSTIMIPKTDYGSISLILTQMLMKFHGVNRDFNVSSLSQALKGYDIGTIRTVVDKLMSGKRLTELYYKPLHPMEILSAVLNSERVQIMDTGDSEMYKAWYLSYSPWGQKFLDYMLILESCWGIGYWEDWKGGNWASSNLTHTTKALFHVGFL</sequence>
<dbReference type="AlphaFoldDB" id="A0A2H1VP02"/>